<sequence length="105" mass="12135">MGVSVKAAFRFFVREGKRKLNVLRTRMQVLPFGSACRHQLLHDVVQILLQVFPAEKIEVVRTFLRHHRAGGVVRINDTNAVLNAGFIHNSFYFVRHVVKIRPVIF</sequence>
<protein>
    <submittedName>
        <fullName evidence="1">Uncharacterized protein</fullName>
    </submittedName>
</protein>
<reference evidence="1" key="1">
    <citation type="submission" date="2019-08" db="EMBL/GenBank/DDBJ databases">
        <authorList>
            <person name="Kucharzyk K."/>
            <person name="Murdoch R.W."/>
            <person name="Higgins S."/>
            <person name="Loffler F."/>
        </authorList>
    </citation>
    <scope>NUCLEOTIDE SEQUENCE</scope>
</reference>
<organism evidence="1">
    <name type="scientific">bioreactor metagenome</name>
    <dbReference type="NCBI Taxonomy" id="1076179"/>
    <lineage>
        <taxon>unclassified sequences</taxon>
        <taxon>metagenomes</taxon>
        <taxon>ecological metagenomes</taxon>
    </lineage>
</organism>
<dbReference type="EMBL" id="VSSQ01013598">
    <property type="protein sequence ID" value="MPM51852.1"/>
    <property type="molecule type" value="Genomic_DNA"/>
</dbReference>
<accession>A0A645AF71</accession>
<name>A0A645AF71_9ZZZZ</name>
<comment type="caution">
    <text evidence="1">The sequence shown here is derived from an EMBL/GenBank/DDBJ whole genome shotgun (WGS) entry which is preliminary data.</text>
</comment>
<proteinExistence type="predicted"/>
<evidence type="ECO:0000313" key="1">
    <source>
        <dbReference type="EMBL" id="MPM51852.1"/>
    </source>
</evidence>
<gene>
    <name evidence="1" type="ORF">SDC9_98603</name>
</gene>
<dbReference type="AlphaFoldDB" id="A0A645AF71"/>